<dbReference type="OrthoDB" id="4243901at2"/>
<organism evidence="1 2">
    <name type="scientific">Streptomyces spectabilis</name>
    <dbReference type="NCBI Taxonomy" id="68270"/>
    <lineage>
        <taxon>Bacteria</taxon>
        <taxon>Bacillati</taxon>
        <taxon>Actinomycetota</taxon>
        <taxon>Actinomycetes</taxon>
        <taxon>Kitasatosporales</taxon>
        <taxon>Streptomycetaceae</taxon>
        <taxon>Streptomyces</taxon>
    </lineage>
</organism>
<dbReference type="RefSeq" id="WP_150513032.1">
    <property type="nucleotide sequence ID" value="NZ_CP023690.1"/>
</dbReference>
<sequence>MTDRRGVVARRAEDLILGVPYVRGWNRARRSAGALAGQLMLLGLDSDFPGLTADVNIFGDGLVELGTVRPDAAARLAELITAGLQAELCDTSAGAPAPARRQAPAA</sequence>
<name>A0A5P2XAU5_STRST</name>
<dbReference type="KEGG" id="sspb:CP982_28220"/>
<dbReference type="AlphaFoldDB" id="A0A5P2XAU5"/>
<dbReference type="EMBL" id="CP023690">
    <property type="protein sequence ID" value="QEV62117.1"/>
    <property type="molecule type" value="Genomic_DNA"/>
</dbReference>
<reference evidence="1 2" key="1">
    <citation type="submission" date="2017-09" db="EMBL/GenBank/DDBJ databases">
        <authorList>
            <person name="Lee N."/>
            <person name="Cho B.-K."/>
        </authorList>
    </citation>
    <scope>NUCLEOTIDE SEQUENCE [LARGE SCALE GENOMIC DNA]</scope>
    <source>
        <strain evidence="1 2">ATCC 27465</strain>
    </source>
</reference>
<protein>
    <submittedName>
        <fullName evidence="1">Uncharacterized protein</fullName>
    </submittedName>
</protein>
<accession>A0A5P2XAU5</accession>
<evidence type="ECO:0000313" key="2">
    <source>
        <dbReference type="Proteomes" id="UP000326505"/>
    </source>
</evidence>
<dbReference type="Proteomes" id="UP000326505">
    <property type="component" value="Chromosome"/>
</dbReference>
<gene>
    <name evidence="1" type="ORF">CP982_28220</name>
</gene>
<evidence type="ECO:0000313" key="1">
    <source>
        <dbReference type="EMBL" id="QEV62117.1"/>
    </source>
</evidence>
<proteinExistence type="predicted"/>